<dbReference type="AlphaFoldDB" id="A0A562QVW1"/>
<feature type="signal peptide" evidence="1">
    <location>
        <begin position="1"/>
        <end position="26"/>
    </location>
</feature>
<evidence type="ECO:0000313" key="2">
    <source>
        <dbReference type="EMBL" id="TWI60922.1"/>
    </source>
</evidence>
<name>A0A562QVW1_9BURK</name>
<keyword evidence="1" id="KW-0732">Signal</keyword>
<dbReference type="OrthoDB" id="140419at2"/>
<protein>
    <recommendedName>
        <fullName evidence="4">DUF885 family protein</fullName>
    </recommendedName>
</protein>
<reference evidence="2 3" key="1">
    <citation type="journal article" date="2015" name="Stand. Genomic Sci.">
        <title>Genomic Encyclopedia of Bacterial and Archaeal Type Strains, Phase III: the genomes of soil and plant-associated and newly described type strains.</title>
        <authorList>
            <person name="Whitman W.B."/>
            <person name="Woyke T."/>
            <person name="Klenk H.P."/>
            <person name="Zhou Y."/>
            <person name="Lilburn T.G."/>
            <person name="Beck B.J."/>
            <person name="De Vos P."/>
            <person name="Vandamme P."/>
            <person name="Eisen J.A."/>
            <person name="Garrity G."/>
            <person name="Hugenholtz P."/>
            <person name="Kyrpides N.C."/>
        </authorList>
    </citation>
    <scope>NUCLEOTIDE SEQUENCE [LARGE SCALE GENOMIC DNA]</scope>
    <source>
        <strain evidence="2 3">CGMCC 1.10822</strain>
    </source>
</reference>
<proteinExistence type="predicted"/>
<sequence>MSKRVAGLAKGLATVLAAGMMTSALAASVQDVAERYRQLVLAVGVHDASYVDAYYGPPALQQQAEKARRPLAAIRQDAVRATADLQGKRGASEDDELRIVFLRKQLAAMVAKIDMLGGKTFAFDEETALLYDAVTPHHDRAYYEALLAKIDQLVPGDGPLPQRVQAFRAQFVIPKDRLKPVFDAAIAACRARTAKEMALPAKESFQLEFVTGKPWSGYNWYKGDAHSLIQINTEFPIYIERAVDLGCHEGYPGHHVYNALLEQHLVNEKKWVEFSVYPLYSPMSLVAEGSANYGIEMAFPDEERVAFERDVLYPLAGLDPQLAGRYAALQKLLAQLSYADNDNAMQFLEGRASGRYTREQAIEWLVNVALYPPEKASQRVQFYESLRGYVINYNLGKDLVKAWVERHVTATDPKAARAQRWAAFRQLLSSPRLASGLR</sequence>
<keyword evidence="3" id="KW-1185">Reference proteome</keyword>
<comment type="caution">
    <text evidence="2">The sequence shown here is derived from an EMBL/GenBank/DDBJ whole genome shotgun (WGS) entry which is preliminary data.</text>
</comment>
<gene>
    <name evidence="2" type="ORF">IP91_04886</name>
</gene>
<dbReference type="EMBL" id="VLLB01000013">
    <property type="protein sequence ID" value="TWI60922.1"/>
    <property type="molecule type" value="Genomic_DNA"/>
</dbReference>
<dbReference type="Proteomes" id="UP000318431">
    <property type="component" value="Unassembled WGS sequence"/>
</dbReference>
<evidence type="ECO:0000313" key="3">
    <source>
        <dbReference type="Proteomes" id="UP000318431"/>
    </source>
</evidence>
<dbReference type="RefSeq" id="WP_145652969.1">
    <property type="nucleotide sequence ID" value="NZ_VLLB01000013.1"/>
</dbReference>
<evidence type="ECO:0000256" key="1">
    <source>
        <dbReference type="SAM" id="SignalP"/>
    </source>
</evidence>
<evidence type="ECO:0008006" key="4">
    <source>
        <dbReference type="Google" id="ProtNLM"/>
    </source>
</evidence>
<accession>A0A562QVW1</accession>
<organism evidence="2 3">
    <name type="scientific">Pseudoduganella lurida</name>
    <dbReference type="NCBI Taxonomy" id="1036180"/>
    <lineage>
        <taxon>Bacteria</taxon>
        <taxon>Pseudomonadati</taxon>
        <taxon>Pseudomonadota</taxon>
        <taxon>Betaproteobacteria</taxon>
        <taxon>Burkholderiales</taxon>
        <taxon>Oxalobacteraceae</taxon>
        <taxon>Telluria group</taxon>
        <taxon>Pseudoduganella</taxon>
    </lineage>
</organism>
<feature type="chain" id="PRO_5021787226" description="DUF885 family protein" evidence="1">
    <location>
        <begin position="27"/>
        <end position="438"/>
    </location>
</feature>